<evidence type="ECO:0000313" key="1">
    <source>
        <dbReference type="EMBL" id="GAA0948732.1"/>
    </source>
</evidence>
<comment type="caution">
    <text evidence="1">The sequence shown here is derived from an EMBL/GenBank/DDBJ whole genome shotgun (WGS) entry which is preliminary data.</text>
</comment>
<proteinExistence type="predicted"/>
<evidence type="ECO:0008006" key="3">
    <source>
        <dbReference type="Google" id="ProtNLM"/>
    </source>
</evidence>
<dbReference type="RefSeq" id="WP_343973817.1">
    <property type="nucleotide sequence ID" value="NZ_BAAAHK010000011.1"/>
</dbReference>
<keyword evidence="2" id="KW-1185">Reference proteome</keyword>
<accession>A0ABN1QX70</accession>
<dbReference type="EMBL" id="BAAAHK010000011">
    <property type="protein sequence ID" value="GAA0948732.1"/>
    <property type="molecule type" value="Genomic_DNA"/>
</dbReference>
<dbReference type="Proteomes" id="UP001500542">
    <property type="component" value="Unassembled WGS sequence"/>
</dbReference>
<name>A0ABN1QX70_9ACTN</name>
<evidence type="ECO:0000313" key="2">
    <source>
        <dbReference type="Proteomes" id="UP001500542"/>
    </source>
</evidence>
<protein>
    <recommendedName>
        <fullName evidence="3">HTH cro/C1-type domain-containing protein</fullName>
    </recommendedName>
</protein>
<sequence length="417" mass="44714">MTLVASWTGAQASALRVALRLTMDELAARIGGMSPRGVAKWEHQPDVVPSMVSQRDLDYILSAASPDEQARFAILIQELAQPVPQNGLTDRQVVRATDLVVTLTPTGSSFAKPTSDTLSWFEQNLRNQYTADNLLGPRALMPLMTEYVGTIESMQQNANGAVLARLLRIGAGYAEFTGWLHQDAGDIRGATAWATRALEWAQGGMDDRMTSFVMMRRAAAALTARHGAYAVRFAQSAQRFDSPETGRIRIIAAVTEAHGHAIAGDGGESDRALDTAAGLLEKYNGEILDGDPTADRYCELGLYTKIARAKCVLELGRGNEAVDAFTDVIGSLPADYHRDRGQYLGSLAQAHILAEQPESAAAAAEEAYGIAIATGSTRTLKDLRRTMPSGLAPWSHIPGVGRFCAMLAAVEPEIGGS</sequence>
<gene>
    <name evidence="1" type="ORF">GCM10009554_46640</name>
</gene>
<organism evidence="1 2">
    <name type="scientific">Kribbella koreensis</name>
    <dbReference type="NCBI Taxonomy" id="57909"/>
    <lineage>
        <taxon>Bacteria</taxon>
        <taxon>Bacillati</taxon>
        <taxon>Actinomycetota</taxon>
        <taxon>Actinomycetes</taxon>
        <taxon>Propionibacteriales</taxon>
        <taxon>Kribbellaceae</taxon>
        <taxon>Kribbella</taxon>
    </lineage>
</organism>
<reference evidence="1 2" key="1">
    <citation type="journal article" date="2019" name="Int. J. Syst. Evol. Microbiol.">
        <title>The Global Catalogue of Microorganisms (GCM) 10K type strain sequencing project: providing services to taxonomists for standard genome sequencing and annotation.</title>
        <authorList>
            <consortium name="The Broad Institute Genomics Platform"/>
            <consortium name="The Broad Institute Genome Sequencing Center for Infectious Disease"/>
            <person name="Wu L."/>
            <person name="Ma J."/>
        </authorList>
    </citation>
    <scope>NUCLEOTIDE SEQUENCE [LARGE SCALE GENOMIC DNA]</scope>
    <source>
        <strain evidence="1 2">JCM 10977</strain>
    </source>
</reference>